<sequence length="24" mass="2811">MLLSSRIHPLFKITQPSQDLLFLL</sequence>
<evidence type="ECO:0000313" key="1">
    <source>
        <dbReference type="EMBL" id="JAH88207.1"/>
    </source>
</evidence>
<accession>A0A0E9WCW3</accession>
<reference evidence="1" key="2">
    <citation type="journal article" date="2015" name="Fish Shellfish Immunol.">
        <title>Early steps in the European eel (Anguilla anguilla)-Vibrio vulnificus interaction in the gills: Role of the RtxA13 toxin.</title>
        <authorList>
            <person name="Callol A."/>
            <person name="Pajuelo D."/>
            <person name="Ebbesson L."/>
            <person name="Teles M."/>
            <person name="MacKenzie S."/>
            <person name="Amaro C."/>
        </authorList>
    </citation>
    <scope>NUCLEOTIDE SEQUENCE</scope>
</reference>
<organism evidence="1">
    <name type="scientific">Anguilla anguilla</name>
    <name type="common">European freshwater eel</name>
    <name type="synonym">Muraena anguilla</name>
    <dbReference type="NCBI Taxonomy" id="7936"/>
    <lineage>
        <taxon>Eukaryota</taxon>
        <taxon>Metazoa</taxon>
        <taxon>Chordata</taxon>
        <taxon>Craniata</taxon>
        <taxon>Vertebrata</taxon>
        <taxon>Euteleostomi</taxon>
        <taxon>Actinopterygii</taxon>
        <taxon>Neopterygii</taxon>
        <taxon>Teleostei</taxon>
        <taxon>Anguilliformes</taxon>
        <taxon>Anguillidae</taxon>
        <taxon>Anguilla</taxon>
    </lineage>
</organism>
<proteinExistence type="predicted"/>
<dbReference type="EMBL" id="GBXM01020370">
    <property type="protein sequence ID" value="JAH88207.1"/>
    <property type="molecule type" value="Transcribed_RNA"/>
</dbReference>
<dbReference type="AlphaFoldDB" id="A0A0E9WCW3"/>
<reference evidence="1" key="1">
    <citation type="submission" date="2014-11" db="EMBL/GenBank/DDBJ databases">
        <authorList>
            <person name="Amaro Gonzalez C."/>
        </authorList>
    </citation>
    <scope>NUCLEOTIDE SEQUENCE</scope>
</reference>
<protein>
    <submittedName>
        <fullName evidence="1">Uncharacterized protein</fullName>
    </submittedName>
</protein>
<name>A0A0E9WCW3_ANGAN</name>